<dbReference type="AlphaFoldDB" id="A0A2S5ITG9"/>
<dbReference type="EMBL" id="PRKW01000008">
    <property type="protein sequence ID" value="PPB47864.1"/>
    <property type="molecule type" value="Genomic_DNA"/>
</dbReference>
<sequence>MAKSVALIRGVGGPTALRMADLRSALEDAGLTGVVTLQVAGNIVFDHDDRSTSTCAALVRRTVHQRFGHDLPVIVRTHQQLVDAEQRNPFVGTHESRLVMSVFLEGTPHPPIPLDPAAGGPDQFVVDGMEVFVRYAEAVGGSRLQTAWFEKRLGVHGTARNANTIAKLVQLTA</sequence>
<dbReference type="InterPro" id="IPR012545">
    <property type="entry name" value="DUF1697"/>
</dbReference>
<organism evidence="1 2">
    <name type="scientific">Arthrobacter pityocampae</name>
    <dbReference type="NCBI Taxonomy" id="547334"/>
    <lineage>
        <taxon>Bacteria</taxon>
        <taxon>Bacillati</taxon>
        <taxon>Actinomycetota</taxon>
        <taxon>Actinomycetes</taxon>
        <taxon>Micrococcales</taxon>
        <taxon>Micrococcaceae</taxon>
        <taxon>Arthrobacter</taxon>
    </lineage>
</organism>
<accession>A0A2S5ITG9</accession>
<comment type="caution">
    <text evidence="1">The sequence shown here is derived from an EMBL/GenBank/DDBJ whole genome shotgun (WGS) entry which is preliminary data.</text>
</comment>
<dbReference type="Gene3D" id="3.30.70.1280">
    <property type="entry name" value="SP0830-like domains"/>
    <property type="match status" value="1"/>
</dbReference>
<dbReference type="PANTHER" id="PTHR36439">
    <property type="entry name" value="BLL4334 PROTEIN"/>
    <property type="match status" value="1"/>
</dbReference>
<reference evidence="1 2" key="1">
    <citation type="journal article" date="2014" name="Int. J. Syst. Evol. Microbiol.">
        <title>Arthrobacter pityocampae sp. nov., isolated from Thaumetopoea pityocampa (Lep., Thaumetopoeidae).</title>
        <authorList>
            <person name="Ince I.A."/>
            <person name="Demirbag Z."/>
            <person name="Kati H."/>
        </authorList>
    </citation>
    <scope>NUCLEOTIDE SEQUENCE [LARGE SCALE GENOMIC DNA]</scope>
    <source>
        <strain evidence="1 2">Tp2</strain>
    </source>
</reference>
<evidence type="ECO:0000313" key="2">
    <source>
        <dbReference type="Proteomes" id="UP000239297"/>
    </source>
</evidence>
<dbReference type="Proteomes" id="UP000239297">
    <property type="component" value="Unassembled WGS sequence"/>
</dbReference>
<dbReference type="Pfam" id="PF08002">
    <property type="entry name" value="DUF1697"/>
    <property type="match status" value="1"/>
</dbReference>
<dbReference type="PANTHER" id="PTHR36439:SF1">
    <property type="entry name" value="DUF1697 DOMAIN-CONTAINING PROTEIN"/>
    <property type="match status" value="1"/>
</dbReference>
<proteinExistence type="predicted"/>
<keyword evidence="2" id="KW-1185">Reference proteome</keyword>
<dbReference type="OrthoDB" id="9806494at2"/>
<dbReference type="RefSeq" id="WP_104122800.1">
    <property type="nucleotide sequence ID" value="NZ_PRKW01000008.1"/>
</dbReference>
<protein>
    <recommendedName>
        <fullName evidence="3">DUF1697 domain-containing protein</fullName>
    </recommendedName>
</protein>
<dbReference type="SUPFAM" id="SSF160379">
    <property type="entry name" value="SP0830-like"/>
    <property type="match status" value="1"/>
</dbReference>
<evidence type="ECO:0000313" key="1">
    <source>
        <dbReference type="EMBL" id="PPB47864.1"/>
    </source>
</evidence>
<dbReference type="PIRSF" id="PIRSF008502">
    <property type="entry name" value="UCP008502"/>
    <property type="match status" value="1"/>
</dbReference>
<name>A0A2S5ITG9_9MICC</name>
<gene>
    <name evidence="1" type="ORF">C4K88_16680</name>
</gene>
<evidence type="ECO:0008006" key="3">
    <source>
        <dbReference type="Google" id="ProtNLM"/>
    </source>
</evidence>